<protein>
    <recommendedName>
        <fullName evidence="3">Transposase domain-containing protein</fullName>
    </recommendedName>
</protein>
<gene>
    <name evidence="1" type="ORF">NQ317_019299</name>
</gene>
<evidence type="ECO:0000313" key="1">
    <source>
        <dbReference type="EMBL" id="KAJ8973886.1"/>
    </source>
</evidence>
<name>A0ABQ9J7D5_9CUCU</name>
<comment type="caution">
    <text evidence="1">The sequence shown here is derived from an EMBL/GenBank/DDBJ whole genome shotgun (WGS) entry which is preliminary data.</text>
</comment>
<proteinExistence type="predicted"/>
<sequence>MLQVVGKRQLDRRISKEVILALSTVKNHSETSCISLKNKSETQKTQECVVESTISTSIEGSLDNDLHTDFTADEIDVCDDGENPDNTDILHTVLFYNNNNGQDVLDPYDDTNVFCHTTLEDQCTEQDTGDISDNLKIKLRQWALNNKVPLSAVTSLLHILSPIHPQLPLDARSLLKTPTTLSKSNKKLDNGEYIHLGLLEDLTHCISSSVFKNNVILVSFNIDGLPLFNNSNIQVWPILALIKNASDTKPFAVGIFCGRSKPKPLELYLEDFINELLDLLTNGVFFNDKLYKDKVHSFVCDAPARAFIKCVKSHSGYSSCDKCIEVGNYVKGRVIFNSSSAKKRSDQSFITQEDEDHHTGTSPLLKLNIGLVSKFSIDYMHCICLGVMKKLL</sequence>
<reference evidence="1" key="1">
    <citation type="journal article" date="2023" name="Insect Mol. Biol.">
        <title>Genome sequencing provides insights into the evolution of gene families encoding plant cell wall-degrading enzymes in longhorned beetles.</title>
        <authorList>
            <person name="Shin N.R."/>
            <person name="Okamura Y."/>
            <person name="Kirsch R."/>
            <person name="Pauchet Y."/>
        </authorList>
    </citation>
    <scope>NUCLEOTIDE SEQUENCE</scope>
    <source>
        <strain evidence="1">MMC_N1</strain>
    </source>
</reference>
<keyword evidence="2" id="KW-1185">Reference proteome</keyword>
<dbReference type="PANTHER" id="PTHR33053">
    <property type="entry name" value="PROTEIN, PUTATIVE-RELATED"/>
    <property type="match status" value="1"/>
</dbReference>
<evidence type="ECO:0000313" key="2">
    <source>
        <dbReference type="Proteomes" id="UP001162164"/>
    </source>
</evidence>
<dbReference type="EMBL" id="JAPWTJ010001088">
    <property type="protein sequence ID" value="KAJ8973886.1"/>
    <property type="molecule type" value="Genomic_DNA"/>
</dbReference>
<organism evidence="1 2">
    <name type="scientific">Molorchus minor</name>
    <dbReference type="NCBI Taxonomy" id="1323400"/>
    <lineage>
        <taxon>Eukaryota</taxon>
        <taxon>Metazoa</taxon>
        <taxon>Ecdysozoa</taxon>
        <taxon>Arthropoda</taxon>
        <taxon>Hexapoda</taxon>
        <taxon>Insecta</taxon>
        <taxon>Pterygota</taxon>
        <taxon>Neoptera</taxon>
        <taxon>Endopterygota</taxon>
        <taxon>Coleoptera</taxon>
        <taxon>Polyphaga</taxon>
        <taxon>Cucujiformia</taxon>
        <taxon>Chrysomeloidea</taxon>
        <taxon>Cerambycidae</taxon>
        <taxon>Lamiinae</taxon>
        <taxon>Monochamini</taxon>
        <taxon>Molorchus</taxon>
    </lineage>
</organism>
<evidence type="ECO:0008006" key="3">
    <source>
        <dbReference type="Google" id="ProtNLM"/>
    </source>
</evidence>
<accession>A0ABQ9J7D5</accession>
<dbReference type="PANTHER" id="PTHR33053:SF24">
    <property type="entry name" value="TRANSPOSASE DOMAIN-CONTAINING PROTEIN"/>
    <property type="match status" value="1"/>
</dbReference>
<dbReference type="Proteomes" id="UP001162164">
    <property type="component" value="Unassembled WGS sequence"/>
</dbReference>